<evidence type="ECO:0000256" key="1">
    <source>
        <dbReference type="SAM" id="MobiDB-lite"/>
    </source>
</evidence>
<accession>A0A1B8AX56</accession>
<dbReference type="OrthoDB" id="6359816at2759"/>
<organism evidence="2 3">
    <name type="scientific">Fusarium poae</name>
    <dbReference type="NCBI Taxonomy" id="36050"/>
    <lineage>
        <taxon>Eukaryota</taxon>
        <taxon>Fungi</taxon>
        <taxon>Dikarya</taxon>
        <taxon>Ascomycota</taxon>
        <taxon>Pezizomycotina</taxon>
        <taxon>Sordariomycetes</taxon>
        <taxon>Hypocreomycetidae</taxon>
        <taxon>Hypocreales</taxon>
        <taxon>Nectriaceae</taxon>
        <taxon>Fusarium</taxon>
    </lineage>
</organism>
<comment type="caution">
    <text evidence="2">The sequence shown here is derived from an EMBL/GenBank/DDBJ whole genome shotgun (WGS) entry which is preliminary data.</text>
</comment>
<dbReference type="STRING" id="36050.A0A1B8AX56"/>
<proteinExistence type="predicted"/>
<keyword evidence="3" id="KW-1185">Reference proteome</keyword>
<evidence type="ECO:0008006" key="4">
    <source>
        <dbReference type="Google" id="ProtNLM"/>
    </source>
</evidence>
<evidence type="ECO:0000313" key="3">
    <source>
        <dbReference type="Proteomes" id="UP000091967"/>
    </source>
</evidence>
<protein>
    <recommendedName>
        <fullName evidence="4">Fungal N-terminal domain-containing protein</fullName>
    </recommendedName>
</protein>
<feature type="compositionally biased region" description="Polar residues" evidence="1">
    <location>
        <begin position="325"/>
        <end position="338"/>
    </location>
</feature>
<feature type="compositionally biased region" description="Basic residues" evidence="1">
    <location>
        <begin position="240"/>
        <end position="253"/>
    </location>
</feature>
<name>A0A1B8AX56_FUSPO</name>
<feature type="compositionally biased region" description="Low complexity" evidence="1">
    <location>
        <begin position="256"/>
        <end position="285"/>
    </location>
</feature>
<evidence type="ECO:0000313" key="2">
    <source>
        <dbReference type="EMBL" id="OBS25119.1"/>
    </source>
</evidence>
<feature type="region of interest" description="Disordered" evidence="1">
    <location>
        <begin position="230"/>
        <end position="338"/>
    </location>
</feature>
<dbReference type="Proteomes" id="UP000091967">
    <property type="component" value="Unassembled WGS sequence"/>
</dbReference>
<reference evidence="2 3" key="1">
    <citation type="submission" date="2016-06" db="EMBL/GenBank/DDBJ databases">
        <title>Living apart together: crosstalk between the core and supernumerary genomes in a fungal plant pathogen.</title>
        <authorList>
            <person name="Vanheule A."/>
            <person name="Audenaert K."/>
            <person name="Warris S."/>
            <person name="Van De Geest H."/>
            <person name="Schijlen E."/>
            <person name="Hofte M."/>
            <person name="De Saeger S."/>
            <person name="Haesaert G."/>
            <person name="Waalwijk C."/>
            <person name="Van Der Lee T."/>
        </authorList>
    </citation>
    <scope>NUCLEOTIDE SEQUENCE [LARGE SCALE GENOMIC DNA]</scope>
    <source>
        <strain evidence="2 3">2516</strain>
    </source>
</reference>
<feature type="region of interest" description="Disordered" evidence="1">
    <location>
        <begin position="348"/>
        <end position="367"/>
    </location>
</feature>
<dbReference type="EMBL" id="LYXU01000002">
    <property type="protein sequence ID" value="OBS25119.1"/>
    <property type="molecule type" value="Genomic_DNA"/>
</dbReference>
<gene>
    <name evidence="2" type="ORF">FPOA_05654</name>
</gene>
<dbReference type="OMA" id="EFEDCAT"/>
<dbReference type="AlphaFoldDB" id="A0A1B8AX56"/>
<sequence>MAEVIGIIASVITIVNLAKPTTRFVEALYKIAKDDGSMEDEIISVAEHIESAYETIELARLRLKDNCDRIKAMDYPASRVAKYIERGNLKESIRKLTEYFEYQLAKAEKSLINSRSSNFRIVNGMKWYLWTNMEMTTIFTTLDRVVMYLSIMGPILELEITTYLMDRAGGEIAQLLKVHIHSLRDQLEQSERVVKKAVRSKRLEKNHGKDFIAEFEDCATLLVGLSESMRRTGTVPTDKRARRHGERKRRRRHTSDQSSTSSRDSLSTSTSGSSQQTASSTDGSSIQTTPILNVRMSRSYHRPPRQQFPPFPQSRQNPQPPHMTEISQTPEVTQTPTSDRYVDIGSSVEGGWIRDPGEPNVPPHKISSITDPRVFGNYISFVKAEELGLQIKELEPDDAHHPSQSTETNNRVGRVIGKVSGIEWRQKRNSKPIIVDFWVTKLHPSRMTEQLIFGTEFVKKLRRVSEMER</sequence>